<feature type="compositionally biased region" description="Basic residues" evidence="1">
    <location>
        <begin position="383"/>
        <end position="393"/>
    </location>
</feature>
<reference evidence="3" key="1">
    <citation type="submission" date="2021-03" db="EMBL/GenBank/DDBJ databases">
        <title>Revisited historic fungal species revealed as producer of novel bioactive compounds through whole genome sequencing and comparative genomics.</title>
        <authorList>
            <person name="Vignolle G.A."/>
            <person name="Hochenegger N."/>
            <person name="Mach R.L."/>
            <person name="Mach-Aigner A.R."/>
            <person name="Javad Rahimi M."/>
            <person name="Salim K.A."/>
            <person name="Chan C.M."/>
            <person name="Lim L.B.L."/>
            <person name="Cai F."/>
            <person name="Druzhinina I.S."/>
            <person name="U'Ren J.M."/>
            <person name="Derntl C."/>
        </authorList>
    </citation>
    <scope>NUCLEOTIDE SEQUENCE</scope>
    <source>
        <strain evidence="3">TUCIM 5799</strain>
    </source>
</reference>
<dbReference type="Gene3D" id="3.30.160.60">
    <property type="entry name" value="Classic Zinc Finger"/>
    <property type="match status" value="1"/>
</dbReference>
<feature type="region of interest" description="Disordered" evidence="1">
    <location>
        <begin position="299"/>
        <end position="397"/>
    </location>
</feature>
<accession>A0A9Q0AR27</accession>
<dbReference type="SMART" id="SM00384">
    <property type="entry name" value="AT_hook"/>
    <property type="match status" value="3"/>
</dbReference>
<dbReference type="AlphaFoldDB" id="A0A9Q0AR27"/>
<feature type="compositionally biased region" description="Basic and acidic residues" evidence="1">
    <location>
        <begin position="450"/>
        <end position="464"/>
    </location>
</feature>
<feature type="compositionally biased region" description="Polar residues" evidence="1">
    <location>
        <begin position="358"/>
        <end position="371"/>
    </location>
</feature>
<feature type="compositionally biased region" description="Basic residues" evidence="1">
    <location>
        <begin position="673"/>
        <end position="684"/>
    </location>
</feature>
<dbReference type="InterPro" id="IPR017956">
    <property type="entry name" value="AT_hook_DNA-bd_motif"/>
</dbReference>
<evidence type="ECO:0000313" key="4">
    <source>
        <dbReference type="Proteomes" id="UP000829685"/>
    </source>
</evidence>
<protein>
    <recommendedName>
        <fullName evidence="2">Rrn9 domain-containing protein</fullName>
    </recommendedName>
</protein>
<proteinExistence type="predicted"/>
<feature type="region of interest" description="Disordered" evidence="1">
    <location>
        <begin position="532"/>
        <end position="591"/>
    </location>
</feature>
<feature type="compositionally biased region" description="Basic residues" evidence="1">
    <location>
        <begin position="205"/>
        <end position="218"/>
    </location>
</feature>
<dbReference type="GO" id="GO:0003677">
    <property type="term" value="F:DNA binding"/>
    <property type="evidence" value="ECO:0007669"/>
    <property type="project" value="InterPro"/>
</dbReference>
<gene>
    <name evidence="3" type="ORF">JX265_005938</name>
</gene>
<feature type="compositionally biased region" description="Acidic residues" evidence="1">
    <location>
        <begin position="693"/>
        <end position="704"/>
    </location>
</feature>
<feature type="compositionally biased region" description="Basic and acidic residues" evidence="1">
    <location>
        <begin position="661"/>
        <end position="672"/>
    </location>
</feature>
<feature type="region of interest" description="Disordered" evidence="1">
    <location>
        <begin position="1"/>
        <end position="35"/>
    </location>
</feature>
<organism evidence="3 4">
    <name type="scientific">Neoarthrinium moseri</name>
    <dbReference type="NCBI Taxonomy" id="1658444"/>
    <lineage>
        <taxon>Eukaryota</taxon>
        <taxon>Fungi</taxon>
        <taxon>Dikarya</taxon>
        <taxon>Ascomycota</taxon>
        <taxon>Pezizomycotina</taxon>
        <taxon>Sordariomycetes</taxon>
        <taxon>Xylariomycetidae</taxon>
        <taxon>Amphisphaeriales</taxon>
        <taxon>Apiosporaceae</taxon>
        <taxon>Neoarthrinium</taxon>
    </lineage>
</organism>
<dbReference type="Proteomes" id="UP000829685">
    <property type="component" value="Unassembled WGS sequence"/>
</dbReference>
<feature type="compositionally biased region" description="Basic residues" evidence="1">
    <location>
        <begin position="574"/>
        <end position="587"/>
    </location>
</feature>
<feature type="domain" description="Rrn9" evidence="2">
    <location>
        <begin position="48"/>
        <end position="116"/>
    </location>
</feature>
<comment type="caution">
    <text evidence="3">The sequence shown here is derived from an EMBL/GenBank/DDBJ whole genome shotgun (WGS) entry which is preliminary data.</text>
</comment>
<evidence type="ECO:0000313" key="3">
    <source>
        <dbReference type="EMBL" id="KAI1870898.1"/>
    </source>
</evidence>
<name>A0A9Q0AR27_9PEZI</name>
<evidence type="ECO:0000256" key="1">
    <source>
        <dbReference type="SAM" id="MobiDB-lite"/>
    </source>
</evidence>
<evidence type="ECO:0000259" key="2">
    <source>
        <dbReference type="Pfam" id="PF10680"/>
    </source>
</evidence>
<feature type="region of interest" description="Disordered" evidence="1">
    <location>
        <begin position="180"/>
        <end position="260"/>
    </location>
</feature>
<keyword evidence="4" id="KW-1185">Reference proteome</keyword>
<dbReference type="Pfam" id="PF10680">
    <property type="entry name" value="RRN9"/>
    <property type="match status" value="1"/>
</dbReference>
<dbReference type="InterPro" id="IPR019622">
    <property type="entry name" value="Rrn9_dom"/>
</dbReference>
<feature type="compositionally biased region" description="Acidic residues" evidence="1">
    <location>
        <begin position="1"/>
        <end position="10"/>
    </location>
</feature>
<feature type="region of interest" description="Disordered" evidence="1">
    <location>
        <begin position="418"/>
        <end position="467"/>
    </location>
</feature>
<dbReference type="EMBL" id="JAFIMR010000013">
    <property type="protein sequence ID" value="KAI1870898.1"/>
    <property type="molecule type" value="Genomic_DNA"/>
</dbReference>
<feature type="compositionally biased region" description="Polar residues" evidence="1">
    <location>
        <begin position="428"/>
        <end position="437"/>
    </location>
</feature>
<feature type="compositionally biased region" description="Acidic residues" evidence="1">
    <location>
        <begin position="541"/>
        <end position="550"/>
    </location>
</feature>
<sequence length="704" mass="78322">MAAAESDDNFETSSSFSGSDTERPNRWEGPSSTWQDLNREEINTLTALNEIRNRDLAVHLYNAFALKQRHRVPGPDRGPLPDQDINATTGQKVQSDDWLPQRSWTAWPMSRERVPPDEFMRRVENDEDERFNIEKPIRLATSAALEDAVGAAVLRFAKERFEARLPEDADILDEPEYDLDEEDVDFSDPPSPPSIDGAVSETSRSRSRSKSRSRKRSIKPKDENRSLGNADIPMDTDSDGPEVDVQSRTSHGKSGDSLPVVATDDQLSYHLMRPAVRSILEKLDATLMVLHNSRDAAVGYLSDSTDDSDASETVETPGRSRSKESAPPVKKRRGRPPKANLAVRLRTPPPPARDNVSAGASRQESGPPGNSETASTVEETTEKKKRGRPRKVYPRLEGETDQEWHIRVAKLRKERTPFFKDDLDSDGPKSSNSEAQATTTGHRTKRRTGKSREASPGDSEERQAGRRSNAWRLGLRDWKDILGAAALAGFPQAAVDRAARRCADLFGQSMEMRTMMEGPVAHAGHDRIVQYHPGMIPDITPDSEGEDDSSDEKRSQTQRHIRSSSVAPEDSRGRSRSRSQSRGRTRSRSASVACSHFCRVRGCSREADGFSRKSNLLRHMKLVHNMEDQDIATDVDSEDEMHGAVHVDGFLKPIKIRRGWRGADEVRADSSSKRRPTARHRRARSGSAVDAGDGGDSDVVMADD</sequence>
<feature type="region of interest" description="Disordered" evidence="1">
    <location>
        <begin position="661"/>
        <end position="704"/>
    </location>
</feature>